<dbReference type="PANTHER" id="PTHR36873">
    <property type="entry name" value="HYPOTHETICAL GENE SUPPORTED BY BC079057"/>
    <property type="match status" value="1"/>
</dbReference>
<sequence>MAERIVKKLEILNEQAKVLLATRIKENSVQSYIRKTFVRPLTFDFQLESKEAISATSTSVTVSQSREDKPHSITKTKSYVSLKNKPKPRKSDFEKLKLRLHAAPTNIKNQENKSTEPVEENKKPRCKKSFLYLKDSNEVDYAKPLRYLFPHHKYRQEYERTSGSTISSSMPSIQSDAYKKKKVAASFTAQTEKKPKESFGSVVYLKDYAYKRKKAHFCSKENKSVRIEYHSEGTKSLLPLCLEDELKKPNTKIINISPAKTVIRISVHKEQNDTNPIIFHETRYVQMFLLTRNRFLLEFMENKISEPQKRVNLVLERNREILKPVTNNQRITSSKPKRTMPTAWRKRMQVISFEMGCRVIEDKLKKSIAQTSKNISEKSYNFSEPFSSLTKTFVGLLGKTVIEETSAKIGKFERMLSTVKPTSKFSASPVECCSKPLKNKLQVHIIQTVTPLDDLLTLSSEN</sequence>
<dbReference type="PANTHER" id="PTHR36873:SF1">
    <property type="entry name" value="HYPOTHETICAL GENE SUPPORTED BY BC079057"/>
    <property type="match status" value="1"/>
</dbReference>
<dbReference type="InterPro" id="IPR027847">
    <property type="entry name" value="DUF4545"/>
</dbReference>
<reference evidence="1 2" key="1">
    <citation type="journal article" date="2020" name="Nature">
        <title>Six reference-quality genomes reveal evolution of bat adaptations.</title>
        <authorList>
            <person name="Jebb D."/>
            <person name="Huang Z."/>
            <person name="Pippel M."/>
            <person name="Hughes G.M."/>
            <person name="Lavrichenko K."/>
            <person name="Devanna P."/>
            <person name="Winkler S."/>
            <person name="Jermiin L.S."/>
            <person name="Skirmuntt E.C."/>
            <person name="Katzourakis A."/>
            <person name="Burkitt-Gray L."/>
            <person name="Ray D.A."/>
            <person name="Sullivan K.A.M."/>
            <person name="Roscito J.G."/>
            <person name="Kirilenko B.M."/>
            <person name="Davalos L.M."/>
            <person name="Corthals A.P."/>
            <person name="Power M.L."/>
            <person name="Jones G."/>
            <person name="Ransome R.D."/>
            <person name="Dechmann D.K.N."/>
            <person name="Locatelli A.G."/>
            <person name="Puechmaille S.J."/>
            <person name="Fedrigo O."/>
            <person name="Jarvis E.D."/>
            <person name="Hiller M."/>
            <person name="Vernes S.C."/>
            <person name="Myers E.W."/>
            <person name="Teeling E.C."/>
        </authorList>
    </citation>
    <scope>NUCLEOTIDE SEQUENCE [LARGE SCALE GENOMIC DNA]</scope>
    <source>
        <strain evidence="1">MPipKuh1</strain>
        <tissue evidence="1">Flight muscle</tissue>
    </source>
</reference>
<keyword evidence="2" id="KW-1185">Reference proteome</keyword>
<gene>
    <name evidence="1" type="ORF">mPipKuh1_001741</name>
</gene>
<dbReference type="EMBL" id="JACAGB010000002">
    <property type="protein sequence ID" value="KAF6381341.1"/>
    <property type="molecule type" value="Genomic_DNA"/>
</dbReference>
<comment type="caution">
    <text evidence="1">The sequence shown here is derived from an EMBL/GenBank/DDBJ whole genome shotgun (WGS) entry which is preliminary data.</text>
</comment>
<dbReference type="AlphaFoldDB" id="A0A7J8A4K7"/>
<evidence type="ECO:0000313" key="1">
    <source>
        <dbReference type="EMBL" id="KAF6381341.1"/>
    </source>
</evidence>
<organism evidence="1 2">
    <name type="scientific">Pipistrellus kuhlii</name>
    <name type="common">Kuhl's pipistrelle</name>
    <dbReference type="NCBI Taxonomy" id="59472"/>
    <lineage>
        <taxon>Eukaryota</taxon>
        <taxon>Metazoa</taxon>
        <taxon>Chordata</taxon>
        <taxon>Craniata</taxon>
        <taxon>Vertebrata</taxon>
        <taxon>Euteleostomi</taxon>
        <taxon>Mammalia</taxon>
        <taxon>Eutheria</taxon>
        <taxon>Laurasiatheria</taxon>
        <taxon>Chiroptera</taxon>
        <taxon>Yangochiroptera</taxon>
        <taxon>Vespertilionidae</taxon>
        <taxon>Pipistrellus</taxon>
    </lineage>
</organism>
<accession>A0A7J8A4K7</accession>
<dbReference type="Pfam" id="PF15078">
    <property type="entry name" value="DUF4545"/>
    <property type="match status" value="1"/>
</dbReference>
<name>A0A7J8A4K7_PIPKU</name>
<dbReference type="Proteomes" id="UP000558488">
    <property type="component" value="Unassembled WGS sequence"/>
</dbReference>
<protein>
    <submittedName>
        <fullName evidence="1">Uncharacterized protein</fullName>
    </submittedName>
</protein>
<evidence type="ECO:0000313" key="2">
    <source>
        <dbReference type="Proteomes" id="UP000558488"/>
    </source>
</evidence>
<proteinExistence type="predicted"/>